<accession>A0A8J2KZS5</accession>
<dbReference type="AlphaFoldDB" id="A0A8J2KZS5"/>
<feature type="chain" id="PRO_5035178324" evidence="1">
    <location>
        <begin position="18"/>
        <end position="127"/>
    </location>
</feature>
<name>A0A8J2KZS5_9HEXA</name>
<evidence type="ECO:0000313" key="2">
    <source>
        <dbReference type="EMBL" id="CAG7826322.1"/>
    </source>
</evidence>
<feature type="signal peptide" evidence="1">
    <location>
        <begin position="1"/>
        <end position="17"/>
    </location>
</feature>
<evidence type="ECO:0000313" key="3">
    <source>
        <dbReference type="Proteomes" id="UP000708208"/>
    </source>
</evidence>
<proteinExistence type="predicted"/>
<keyword evidence="3" id="KW-1185">Reference proteome</keyword>
<dbReference type="Proteomes" id="UP000708208">
    <property type="component" value="Unassembled WGS sequence"/>
</dbReference>
<evidence type="ECO:0000256" key="1">
    <source>
        <dbReference type="SAM" id="SignalP"/>
    </source>
</evidence>
<sequence>VIVPPVITLVILAIVKAFPSSGNPTSLEISFKAYERVERTTVLFNCVPESNLCSSFERFMKKSRPIEEIPDTSMVSFLLDETEKSISNVNSKYILAIDQSDRSVEGDGKNLTVLFNNQPLHTPALGL</sequence>
<reference evidence="2" key="1">
    <citation type="submission" date="2021-06" db="EMBL/GenBank/DDBJ databases">
        <authorList>
            <person name="Hodson N. C."/>
            <person name="Mongue J. A."/>
            <person name="Jaron S. K."/>
        </authorList>
    </citation>
    <scope>NUCLEOTIDE SEQUENCE</scope>
</reference>
<feature type="non-terminal residue" evidence="2">
    <location>
        <position position="1"/>
    </location>
</feature>
<organism evidence="2 3">
    <name type="scientific">Allacma fusca</name>
    <dbReference type="NCBI Taxonomy" id="39272"/>
    <lineage>
        <taxon>Eukaryota</taxon>
        <taxon>Metazoa</taxon>
        <taxon>Ecdysozoa</taxon>
        <taxon>Arthropoda</taxon>
        <taxon>Hexapoda</taxon>
        <taxon>Collembola</taxon>
        <taxon>Symphypleona</taxon>
        <taxon>Sminthuridae</taxon>
        <taxon>Allacma</taxon>
    </lineage>
</organism>
<dbReference type="EMBL" id="CAJVCH010539372">
    <property type="protein sequence ID" value="CAG7826322.1"/>
    <property type="molecule type" value="Genomic_DNA"/>
</dbReference>
<gene>
    <name evidence="2" type="ORF">AFUS01_LOCUS36379</name>
</gene>
<protein>
    <submittedName>
        <fullName evidence="2">Uncharacterized protein</fullName>
    </submittedName>
</protein>
<feature type="non-terminal residue" evidence="2">
    <location>
        <position position="127"/>
    </location>
</feature>
<comment type="caution">
    <text evidence="2">The sequence shown here is derived from an EMBL/GenBank/DDBJ whole genome shotgun (WGS) entry which is preliminary data.</text>
</comment>
<keyword evidence="1" id="KW-0732">Signal</keyword>